<comment type="caution">
    <text evidence="1">The sequence shown here is derived from an EMBL/GenBank/DDBJ whole genome shotgun (WGS) entry which is preliminary data.</text>
</comment>
<evidence type="ECO:0000313" key="1">
    <source>
        <dbReference type="EMBL" id="RCK21562.1"/>
    </source>
</evidence>
<name>A0A367VB00_9PROT</name>
<reference evidence="1 2" key="1">
    <citation type="submission" date="2014-07" db="EMBL/GenBank/DDBJ databases">
        <title>Draft genome sequence of Thalassospira profundimaris R8-17.</title>
        <authorList>
            <person name="Lai Q."/>
            <person name="Shao Z."/>
        </authorList>
    </citation>
    <scope>NUCLEOTIDE SEQUENCE [LARGE SCALE GENOMIC DNA]</scope>
    <source>
        <strain evidence="1 2">R8-17</strain>
    </source>
</reference>
<protein>
    <submittedName>
        <fullName evidence="1">Uncharacterized protein</fullName>
    </submittedName>
</protein>
<dbReference type="EMBL" id="JPWB01000005">
    <property type="protein sequence ID" value="RCK21562.1"/>
    <property type="molecule type" value="Genomic_DNA"/>
</dbReference>
<proteinExistence type="predicted"/>
<accession>A0A367VB00</accession>
<gene>
    <name evidence="1" type="ORF">TH6_13270</name>
</gene>
<sequence>MSTCDECRSTFSKKFEESDERVRKIDEAHPNAVCEQHCVSVLSPGWVEDGEELYRAAFSPLHLETNGELKPDVFFSDAFQGGCSCDRKNYTSEDEVVSKAIEKAEKDNDAGKKHKTFSHLVAMSVEPLRKINFQCSGSRALAVYDTATEENRAHAEIFVVFSNSKSSKLGRAAKAGLRNQLLKAAEKIEISQ</sequence>
<dbReference type="Proteomes" id="UP000253061">
    <property type="component" value="Unassembled WGS sequence"/>
</dbReference>
<organism evidence="1 2">
    <name type="scientific">Thalassospira profundimaris</name>
    <dbReference type="NCBI Taxonomy" id="502049"/>
    <lineage>
        <taxon>Bacteria</taxon>
        <taxon>Pseudomonadati</taxon>
        <taxon>Pseudomonadota</taxon>
        <taxon>Alphaproteobacteria</taxon>
        <taxon>Rhodospirillales</taxon>
        <taxon>Thalassospiraceae</taxon>
        <taxon>Thalassospira</taxon>
    </lineage>
</organism>
<evidence type="ECO:0000313" key="2">
    <source>
        <dbReference type="Proteomes" id="UP000253061"/>
    </source>
</evidence>
<dbReference type="AlphaFoldDB" id="A0A367VB00"/>